<proteinExistence type="inferred from homology"/>
<reference evidence="9 10" key="1">
    <citation type="submission" date="2019-11" db="EMBL/GenBank/DDBJ databases">
        <authorList>
            <person name="Khan S.A."/>
            <person name="Jeon C.O."/>
            <person name="Chun B.H."/>
        </authorList>
    </citation>
    <scope>NUCLEOTIDE SEQUENCE [LARGE SCALE GENOMIC DNA]</scope>
    <source>
        <strain evidence="9 10">IMCC 1097</strain>
    </source>
</reference>
<dbReference type="KEGG" id="llp:GH975_04255"/>
<sequence length="137" mass="14535">MKFSFDAPTADPGGPNLTPLIDVVFLLLIFFMVSSSFLEASAIEVRLPEAAGKAPDNHPDDLVVYVKADGSYRIGESGPALTGRSQLGAALERARQGQTTLVVAADGRSPHQAVITLLDLSSQIGVNSLRFKAQEPQ</sequence>
<evidence type="ECO:0000256" key="5">
    <source>
        <dbReference type="ARBA" id="ARBA00022989"/>
    </source>
</evidence>
<dbReference type="GO" id="GO:0015031">
    <property type="term" value="P:protein transport"/>
    <property type="evidence" value="ECO:0007669"/>
    <property type="project" value="UniProtKB-KW"/>
</dbReference>
<evidence type="ECO:0000256" key="2">
    <source>
        <dbReference type="ARBA" id="ARBA00005811"/>
    </source>
</evidence>
<evidence type="ECO:0000313" key="9">
    <source>
        <dbReference type="EMBL" id="QGG79827.1"/>
    </source>
</evidence>
<keyword evidence="7" id="KW-0653">Protein transport</keyword>
<dbReference type="OrthoDB" id="9793581at2"/>
<keyword evidence="6 8" id="KW-0472">Membrane</keyword>
<evidence type="ECO:0000256" key="4">
    <source>
        <dbReference type="ARBA" id="ARBA00022692"/>
    </source>
</evidence>
<dbReference type="Proteomes" id="UP000388235">
    <property type="component" value="Chromosome"/>
</dbReference>
<feature type="transmembrane region" description="Helical" evidence="8">
    <location>
        <begin position="20"/>
        <end position="38"/>
    </location>
</feature>
<evidence type="ECO:0000256" key="6">
    <source>
        <dbReference type="ARBA" id="ARBA00023136"/>
    </source>
</evidence>
<evidence type="ECO:0000256" key="1">
    <source>
        <dbReference type="ARBA" id="ARBA00004162"/>
    </source>
</evidence>
<evidence type="ECO:0000256" key="7">
    <source>
        <dbReference type="RuleBase" id="RU003879"/>
    </source>
</evidence>
<name>A0A5Q2QCX9_9GAMM</name>
<accession>A0A5Q2QCX9</accession>
<comment type="similarity">
    <text evidence="2 7">Belongs to the ExbD/TolR family.</text>
</comment>
<evidence type="ECO:0000256" key="3">
    <source>
        <dbReference type="ARBA" id="ARBA00022475"/>
    </source>
</evidence>
<keyword evidence="3" id="KW-1003">Cell membrane</keyword>
<evidence type="ECO:0000313" key="10">
    <source>
        <dbReference type="Proteomes" id="UP000388235"/>
    </source>
</evidence>
<dbReference type="RefSeq" id="WP_153713331.1">
    <property type="nucleotide sequence ID" value="NZ_CP045871.1"/>
</dbReference>
<organism evidence="9 10">
    <name type="scientific">Litorivicinus lipolyticus</name>
    <dbReference type="NCBI Taxonomy" id="418701"/>
    <lineage>
        <taxon>Bacteria</taxon>
        <taxon>Pseudomonadati</taxon>
        <taxon>Pseudomonadota</taxon>
        <taxon>Gammaproteobacteria</taxon>
        <taxon>Oceanospirillales</taxon>
        <taxon>Litorivicinaceae</taxon>
        <taxon>Litorivicinus</taxon>
    </lineage>
</organism>
<dbReference type="EMBL" id="CP045871">
    <property type="protein sequence ID" value="QGG79827.1"/>
    <property type="molecule type" value="Genomic_DNA"/>
</dbReference>
<evidence type="ECO:0000256" key="8">
    <source>
        <dbReference type="SAM" id="Phobius"/>
    </source>
</evidence>
<dbReference type="GO" id="GO:0022857">
    <property type="term" value="F:transmembrane transporter activity"/>
    <property type="evidence" value="ECO:0007669"/>
    <property type="project" value="InterPro"/>
</dbReference>
<protein>
    <submittedName>
        <fullName evidence="9">Biopolymer transporter ExbD</fullName>
    </submittedName>
</protein>
<dbReference type="InterPro" id="IPR003400">
    <property type="entry name" value="ExbD"/>
</dbReference>
<dbReference type="Gene3D" id="3.30.420.270">
    <property type="match status" value="1"/>
</dbReference>
<keyword evidence="7" id="KW-0813">Transport</keyword>
<dbReference type="PANTHER" id="PTHR30558">
    <property type="entry name" value="EXBD MEMBRANE COMPONENT OF PMF-DRIVEN MACROMOLECULE IMPORT SYSTEM"/>
    <property type="match status" value="1"/>
</dbReference>
<dbReference type="Pfam" id="PF02472">
    <property type="entry name" value="ExbD"/>
    <property type="match status" value="1"/>
</dbReference>
<keyword evidence="10" id="KW-1185">Reference proteome</keyword>
<dbReference type="AlphaFoldDB" id="A0A5Q2QCX9"/>
<keyword evidence="5 8" id="KW-1133">Transmembrane helix</keyword>
<dbReference type="GO" id="GO:0005886">
    <property type="term" value="C:plasma membrane"/>
    <property type="evidence" value="ECO:0007669"/>
    <property type="project" value="UniProtKB-SubCell"/>
</dbReference>
<gene>
    <name evidence="9" type="ORF">GH975_04255</name>
</gene>
<keyword evidence="4 7" id="KW-0812">Transmembrane</keyword>
<comment type="subcellular location">
    <subcellularLocation>
        <location evidence="1">Cell membrane</location>
        <topology evidence="1">Single-pass membrane protein</topology>
    </subcellularLocation>
    <subcellularLocation>
        <location evidence="7">Cell membrane</location>
        <topology evidence="7">Single-pass type II membrane protein</topology>
    </subcellularLocation>
</comment>